<accession>A0ABP9R3L5</accession>
<dbReference type="PROSITE" id="PS50113">
    <property type="entry name" value="PAC"/>
    <property type="match status" value="1"/>
</dbReference>
<keyword evidence="5" id="KW-0418">Kinase</keyword>
<feature type="transmembrane region" description="Helical" evidence="7">
    <location>
        <begin position="31"/>
        <end position="51"/>
    </location>
</feature>
<protein>
    <recommendedName>
        <fullName evidence="2">histidine kinase</fullName>
        <ecNumber evidence="2">2.7.13.3</ecNumber>
    </recommendedName>
</protein>
<dbReference type="InterPro" id="IPR036890">
    <property type="entry name" value="HATPase_C_sf"/>
</dbReference>
<organism evidence="11 12">
    <name type="scientific">Viridibacterium curvum</name>
    <dbReference type="NCBI Taxonomy" id="1101404"/>
    <lineage>
        <taxon>Bacteria</taxon>
        <taxon>Pseudomonadati</taxon>
        <taxon>Pseudomonadota</taxon>
        <taxon>Betaproteobacteria</taxon>
        <taxon>Rhodocyclales</taxon>
        <taxon>Rhodocyclaceae</taxon>
        <taxon>Viridibacterium</taxon>
    </lineage>
</organism>
<dbReference type="InterPro" id="IPR013655">
    <property type="entry name" value="PAS_fold_3"/>
</dbReference>
<dbReference type="InterPro" id="IPR035965">
    <property type="entry name" value="PAS-like_dom_sf"/>
</dbReference>
<feature type="domain" description="Histidine kinase" evidence="8">
    <location>
        <begin position="486"/>
        <end position="701"/>
    </location>
</feature>
<name>A0ABP9R3L5_9RHOO</name>
<dbReference type="InterPro" id="IPR052162">
    <property type="entry name" value="Sensor_kinase/Photoreceptor"/>
</dbReference>
<dbReference type="SMART" id="SM00091">
    <property type="entry name" value="PAS"/>
    <property type="match status" value="3"/>
</dbReference>
<keyword evidence="12" id="KW-1185">Reference proteome</keyword>
<dbReference type="Proteomes" id="UP001500547">
    <property type="component" value="Unassembled WGS sequence"/>
</dbReference>
<feature type="region of interest" description="Disordered" evidence="6">
    <location>
        <begin position="1"/>
        <end position="25"/>
    </location>
</feature>
<comment type="catalytic activity">
    <reaction evidence="1">
        <text>ATP + protein L-histidine = ADP + protein N-phospho-L-histidine.</text>
        <dbReference type="EC" id="2.7.13.3"/>
    </reaction>
</comment>
<dbReference type="SMART" id="SM00086">
    <property type="entry name" value="PAC"/>
    <property type="match status" value="3"/>
</dbReference>
<evidence type="ECO:0000256" key="7">
    <source>
        <dbReference type="SAM" id="Phobius"/>
    </source>
</evidence>
<dbReference type="InterPro" id="IPR003594">
    <property type="entry name" value="HATPase_dom"/>
</dbReference>
<feature type="domain" description="PAS" evidence="9">
    <location>
        <begin position="116"/>
        <end position="165"/>
    </location>
</feature>
<keyword evidence="7" id="KW-1133">Transmembrane helix</keyword>
<evidence type="ECO:0000256" key="6">
    <source>
        <dbReference type="SAM" id="MobiDB-lite"/>
    </source>
</evidence>
<evidence type="ECO:0000259" key="9">
    <source>
        <dbReference type="PROSITE" id="PS50112"/>
    </source>
</evidence>
<feature type="domain" description="PAS" evidence="9">
    <location>
        <begin position="215"/>
        <end position="260"/>
    </location>
</feature>
<evidence type="ECO:0000256" key="4">
    <source>
        <dbReference type="ARBA" id="ARBA00022679"/>
    </source>
</evidence>
<dbReference type="EMBL" id="BAABLD010000017">
    <property type="protein sequence ID" value="GAA5171067.1"/>
    <property type="molecule type" value="Genomic_DNA"/>
</dbReference>
<keyword evidence="7" id="KW-0472">Membrane</keyword>
<keyword evidence="3" id="KW-0597">Phosphoprotein</keyword>
<feature type="domain" description="PAC" evidence="10">
    <location>
        <begin position="291"/>
        <end position="343"/>
    </location>
</feature>
<dbReference type="InterPro" id="IPR013767">
    <property type="entry name" value="PAS_fold"/>
</dbReference>
<dbReference type="CDD" id="cd00082">
    <property type="entry name" value="HisKA"/>
    <property type="match status" value="1"/>
</dbReference>
<evidence type="ECO:0000313" key="12">
    <source>
        <dbReference type="Proteomes" id="UP001500547"/>
    </source>
</evidence>
<keyword evidence="4" id="KW-0808">Transferase</keyword>
<dbReference type="InterPro" id="IPR000700">
    <property type="entry name" value="PAS-assoc_C"/>
</dbReference>
<evidence type="ECO:0000256" key="3">
    <source>
        <dbReference type="ARBA" id="ARBA00022553"/>
    </source>
</evidence>
<evidence type="ECO:0000256" key="2">
    <source>
        <dbReference type="ARBA" id="ARBA00012438"/>
    </source>
</evidence>
<comment type="caution">
    <text evidence="11">The sequence shown here is derived from an EMBL/GenBank/DDBJ whole genome shotgun (WGS) entry which is preliminary data.</text>
</comment>
<dbReference type="Gene3D" id="3.30.450.20">
    <property type="entry name" value="PAS domain"/>
    <property type="match status" value="3"/>
</dbReference>
<evidence type="ECO:0000259" key="10">
    <source>
        <dbReference type="PROSITE" id="PS50113"/>
    </source>
</evidence>
<evidence type="ECO:0000256" key="5">
    <source>
        <dbReference type="ARBA" id="ARBA00022777"/>
    </source>
</evidence>
<dbReference type="Pfam" id="PF00989">
    <property type="entry name" value="PAS"/>
    <property type="match status" value="1"/>
</dbReference>
<dbReference type="SUPFAM" id="SSF55874">
    <property type="entry name" value="ATPase domain of HSP90 chaperone/DNA topoisomerase II/histidine kinase"/>
    <property type="match status" value="1"/>
</dbReference>
<gene>
    <name evidence="11" type="ORF">GCM10025770_35080</name>
</gene>
<dbReference type="Pfam" id="PF00512">
    <property type="entry name" value="HisKA"/>
    <property type="match status" value="1"/>
</dbReference>
<dbReference type="NCBIfam" id="TIGR00229">
    <property type="entry name" value="sensory_box"/>
    <property type="match status" value="2"/>
</dbReference>
<dbReference type="SMART" id="SM00388">
    <property type="entry name" value="HisKA"/>
    <property type="match status" value="1"/>
</dbReference>
<dbReference type="RefSeq" id="WP_345534415.1">
    <property type="nucleotide sequence ID" value="NZ_BAABLD010000017.1"/>
</dbReference>
<dbReference type="PROSITE" id="PS50109">
    <property type="entry name" value="HIS_KIN"/>
    <property type="match status" value="1"/>
</dbReference>
<dbReference type="PANTHER" id="PTHR43304">
    <property type="entry name" value="PHYTOCHROME-LIKE PROTEIN CPH1"/>
    <property type="match status" value="1"/>
</dbReference>
<dbReference type="SUPFAM" id="SSF55785">
    <property type="entry name" value="PYP-like sensor domain (PAS domain)"/>
    <property type="match status" value="3"/>
</dbReference>
<dbReference type="InterPro" id="IPR000014">
    <property type="entry name" value="PAS"/>
</dbReference>
<dbReference type="EC" id="2.7.13.3" evidence="2"/>
<dbReference type="InterPro" id="IPR003661">
    <property type="entry name" value="HisK_dim/P_dom"/>
</dbReference>
<dbReference type="PRINTS" id="PR00344">
    <property type="entry name" value="BCTRLSENSOR"/>
</dbReference>
<dbReference type="PANTHER" id="PTHR43304:SF1">
    <property type="entry name" value="PAC DOMAIN-CONTAINING PROTEIN"/>
    <property type="match status" value="1"/>
</dbReference>
<proteinExistence type="predicted"/>
<evidence type="ECO:0000256" key="1">
    <source>
        <dbReference type="ARBA" id="ARBA00000085"/>
    </source>
</evidence>
<dbReference type="Pfam" id="PF13188">
    <property type="entry name" value="PAS_8"/>
    <property type="match status" value="1"/>
</dbReference>
<dbReference type="Pfam" id="PF02518">
    <property type="entry name" value="HATPase_c"/>
    <property type="match status" value="1"/>
</dbReference>
<dbReference type="SUPFAM" id="SSF47384">
    <property type="entry name" value="Homodimeric domain of signal transducing histidine kinase"/>
    <property type="match status" value="1"/>
</dbReference>
<evidence type="ECO:0000259" key="8">
    <source>
        <dbReference type="PROSITE" id="PS50109"/>
    </source>
</evidence>
<feature type="transmembrane region" description="Helical" evidence="7">
    <location>
        <begin position="63"/>
        <end position="83"/>
    </location>
</feature>
<dbReference type="CDD" id="cd00130">
    <property type="entry name" value="PAS"/>
    <property type="match status" value="2"/>
</dbReference>
<dbReference type="InterPro" id="IPR036097">
    <property type="entry name" value="HisK_dim/P_sf"/>
</dbReference>
<dbReference type="Pfam" id="PF08447">
    <property type="entry name" value="PAS_3"/>
    <property type="match status" value="1"/>
</dbReference>
<keyword evidence="7" id="KW-0812">Transmembrane</keyword>
<dbReference type="Gene3D" id="3.30.565.10">
    <property type="entry name" value="Histidine kinase-like ATPase, C-terminal domain"/>
    <property type="match status" value="1"/>
</dbReference>
<dbReference type="PROSITE" id="PS50112">
    <property type="entry name" value="PAS"/>
    <property type="match status" value="2"/>
</dbReference>
<dbReference type="Gene3D" id="1.10.287.130">
    <property type="match status" value="1"/>
</dbReference>
<sequence>MRPQSSVLTDKSKRPQPDTLLDRSPGIEHRAPSLALIIIAIAVLIGLVWIANRSLARPGDPNVDAMSGLLILALLGVASWGLWMARDQQLRMEAVARELDQIFALSLDLLCIFGKDGRIKRANPAFLNVLGQRPDVLPEKPIVSLVHPDDLSGVRDAMTALSEGRAASFEVRCRCGDGSYKWLSWSANPGDTDGMIYAVAHDVSQRRATEDALRAETVFRKAMEESVSTGLRAIDLKGRTIYVNRAFCEITGRRAEELVGSEPPFVYWPPDAHRENWHNLALCLSGKAPREGFDSRIQRPDGSVLDVRLLESPLVNADGVQTGWMTAMTDITESRRIRGELEGAYERFTAVLDGLDAAVYVVDVSNDEVLYANRAFLRRDDDSALLGHDGLAIPRPELGDYSIDPRHLQTSDLPRELFDGELQHPVTGHWFHVRERATLWVDGRVVRLAVATDISQIKQIEELNREQEARLASTSRLITMGEMASTLAHELNQPLSAIANYARGCVNRMKSGEYRHEDILGAMEKANAQAARAGHIIRRVRDFVRKSEPRRAAVALTDIAEDALGIAEIEAQRLGVRIESWIDDDLPPVFADRIMIEQVLLNLVKNAAEAEINQPPERRVVTVQADQHDGMVEVRVTDLGHGVAEADRERLFAAFYTTKAEGMGMGLSICRSIIEFHNGRLWVDPNPAGGSIFKFTLPLETHLEPESQPQSLADS</sequence>
<evidence type="ECO:0000313" key="11">
    <source>
        <dbReference type="EMBL" id="GAA5171067.1"/>
    </source>
</evidence>
<dbReference type="InterPro" id="IPR004358">
    <property type="entry name" value="Sig_transdc_His_kin-like_C"/>
</dbReference>
<reference evidence="12" key="1">
    <citation type="journal article" date="2019" name="Int. J. Syst. Evol. Microbiol.">
        <title>The Global Catalogue of Microorganisms (GCM) 10K type strain sequencing project: providing services to taxonomists for standard genome sequencing and annotation.</title>
        <authorList>
            <consortium name="The Broad Institute Genomics Platform"/>
            <consortium name="The Broad Institute Genome Sequencing Center for Infectious Disease"/>
            <person name="Wu L."/>
            <person name="Ma J."/>
        </authorList>
    </citation>
    <scope>NUCLEOTIDE SEQUENCE [LARGE SCALE GENOMIC DNA]</scope>
    <source>
        <strain evidence="12">JCM 18715</strain>
    </source>
</reference>
<dbReference type="InterPro" id="IPR001610">
    <property type="entry name" value="PAC"/>
</dbReference>
<dbReference type="InterPro" id="IPR005467">
    <property type="entry name" value="His_kinase_dom"/>
</dbReference>
<dbReference type="SMART" id="SM00387">
    <property type="entry name" value="HATPase_c"/>
    <property type="match status" value="1"/>
</dbReference>